<evidence type="ECO:0000259" key="1">
    <source>
        <dbReference type="PROSITE" id="PS51819"/>
    </source>
</evidence>
<dbReference type="Pfam" id="PF00903">
    <property type="entry name" value="Glyoxalase"/>
    <property type="match status" value="1"/>
</dbReference>
<dbReference type="InterPro" id="IPR029068">
    <property type="entry name" value="Glyas_Bleomycin-R_OHBP_Dase"/>
</dbReference>
<dbReference type="Proteomes" id="UP000002139">
    <property type="component" value="Chromosome"/>
</dbReference>
<proteinExistence type="predicted"/>
<accession>A9GCA2</accession>
<feature type="domain" description="VOC" evidence="1">
    <location>
        <begin position="41"/>
        <end position="168"/>
    </location>
</feature>
<name>A9GCA2_SORC5</name>
<keyword evidence="3" id="KW-1185">Reference proteome</keyword>
<dbReference type="STRING" id="448385.sce5996"/>
<dbReference type="EMBL" id="AM746676">
    <property type="protein sequence ID" value="CAN96160.1"/>
    <property type="molecule type" value="Genomic_DNA"/>
</dbReference>
<dbReference type="eggNOG" id="COG2764">
    <property type="taxonomic scope" value="Bacteria"/>
</dbReference>
<dbReference type="KEGG" id="scl:sce5996"/>
<dbReference type="PROSITE" id="PS51819">
    <property type="entry name" value="VOC"/>
    <property type="match status" value="1"/>
</dbReference>
<protein>
    <recommendedName>
        <fullName evidence="1">VOC domain-containing protein</fullName>
    </recommendedName>
</protein>
<dbReference type="Gene3D" id="3.30.720.110">
    <property type="match status" value="1"/>
</dbReference>
<dbReference type="InterPro" id="IPR037523">
    <property type="entry name" value="VOC_core"/>
</dbReference>
<reference evidence="2 3" key="1">
    <citation type="journal article" date="2007" name="Nat. Biotechnol.">
        <title>Complete genome sequence of the myxobacterium Sorangium cellulosum.</title>
        <authorList>
            <person name="Schneiker S."/>
            <person name="Perlova O."/>
            <person name="Kaiser O."/>
            <person name="Gerth K."/>
            <person name="Alici A."/>
            <person name="Altmeyer M.O."/>
            <person name="Bartels D."/>
            <person name="Bekel T."/>
            <person name="Beyer S."/>
            <person name="Bode E."/>
            <person name="Bode H.B."/>
            <person name="Bolten C.J."/>
            <person name="Choudhuri J.V."/>
            <person name="Doss S."/>
            <person name="Elnakady Y.A."/>
            <person name="Frank B."/>
            <person name="Gaigalat L."/>
            <person name="Goesmann A."/>
            <person name="Groeger C."/>
            <person name="Gross F."/>
            <person name="Jelsbak L."/>
            <person name="Jelsbak L."/>
            <person name="Kalinowski J."/>
            <person name="Kegler C."/>
            <person name="Knauber T."/>
            <person name="Konietzny S."/>
            <person name="Kopp M."/>
            <person name="Krause L."/>
            <person name="Krug D."/>
            <person name="Linke B."/>
            <person name="Mahmud T."/>
            <person name="Martinez-Arias R."/>
            <person name="McHardy A.C."/>
            <person name="Merai M."/>
            <person name="Meyer F."/>
            <person name="Mormann S."/>
            <person name="Munoz-Dorado J."/>
            <person name="Perez J."/>
            <person name="Pradella S."/>
            <person name="Rachid S."/>
            <person name="Raddatz G."/>
            <person name="Rosenau F."/>
            <person name="Rueckert C."/>
            <person name="Sasse F."/>
            <person name="Scharfe M."/>
            <person name="Schuster S.C."/>
            <person name="Suen G."/>
            <person name="Treuner-Lange A."/>
            <person name="Velicer G.J."/>
            <person name="Vorholter F.-J."/>
            <person name="Weissman K.J."/>
            <person name="Welch R.D."/>
            <person name="Wenzel S.C."/>
            <person name="Whitworth D.E."/>
            <person name="Wilhelm S."/>
            <person name="Wittmann C."/>
            <person name="Bloecker H."/>
            <person name="Puehler A."/>
            <person name="Mueller R."/>
        </authorList>
    </citation>
    <scope>NUCLEOTIDE SEQUENCE [LARGE SCALE GENOMIC DNA]</scope>
    <source>
        <strain evidence="3">So ce56</strain>
    </source>
</reference>
<dbReference type="SUPFAM" id="SSF54593">
    <property type="entry name" value="Glyoxalase/Bleomycin resistance protein/Dihydroxybiphenyl dioxygenase"/>
    <property type="match status" value="1"/>
</dbReference>
<organism evidence="2 3">
    <name type="scientific">Sorangium cellulosum (strain So ce56)</name>
    <name type="common">Polyangium cellulosum (strain So ce56)</name>
    <dbReference type="NCBI Taxonomy" id="448385"/>
    <lineage>
        <taxon>Bacteria</taxon>
        <taxon>Pseudomonadati</taxon>
        <taxon>Myxococcota</taxon>
        <taxon>Polyangia</taxon>
        <taxon>Polyangiales</taxon>
        <taxon>Polyangiaceae</taxon>
        <taxon>Sorangium</taxon>
    </lineage>
</organism>
<sequence length="193" mass="20785">MAEPALAEPARQAGMFLQYPLQPRGHPSPMTQRPHPIAPPPYHAVVPHIVVAGAPDAIAFYKKAFGATEKLRLADPKLGGAIVCAELVIGDSIISIADEAPQWNARGPKALGGSPIVLTLNVEDPDAVAARAVEAGAKIIYPIADQFYGRREGRIEDPFGHQWILSAVIEDVSVDEMQVRMARWWEEQGPSGA</sequence>
<dbReference type="Gene3D" id="3.30.720.120">
    <property type="match status" value="1"/>
</dbReference>
<gene>
    <name evidence="2" type="ordered locus">sce5996</name>
</gene>
<dbReference type="HOGENOM" id="CLU_046006_11_2_7"/>
<dbReference type="InterPro" id="IPR004360">
    <property type="entry name" value="Glyas_Fos-R_dOase_dom"/>
</dbReference>
<dbReference type="PANTHER" id="PTHR34109">
    <property type="entry name" value="BNAUNNG04460D PROTEIN-RELATED"/>
    <property type="match status" value="1"/>
</dbReference>
<evidence type="ECO:0000313" key="3">
    <source>
        <dbReference type="Proteomes" id="UP000002139"/>
    </source>
</evidence>
<dbReference type="PANTHER" id="PTHR34109:SF1">
    <property type="entry name" value="VOC DOMAIN-CONTAINING PROTEIN"/>
    <property type="match status" value="1"/>
</dbReference>
<evidence type="ECO:0000313" key="2">
    <source>
        <dbReference type="EMBL" id="CAN96160.1"/>
    </source>
</evidence>
<dbReference type="BioCyc" id="SCEL448385:SCE_RS30805-MONOMER"/>
<dbReference type="CDD" id="cd07246">
    <property type="entry name" value="VOC_like"/>
    <property type="match status" value="1"/>
</dbReference>
<dbReference type="AlphaFoldDB" id="A9GCA2"/>